<keyword evidence="9 19" id="KW-0285">Flavoprotein</keyword>
<dbReference type="HAMAP" id="MF_00037">
    <property type="entry name" value="MurB"/>
    <property type="match status" value="1"/>
</dbReference>
<accession>A0A7C9V0K6</accession>
<evidence type="ECO:0000256" key="3">
    <source>
        <dbReference type="ARBA" id="ARBA00004496"/>
    </source>
</evidence>
<dbReference type="GO" id="GO:0051301">
    <property type="term" value="P:cell division"/>
    <property type="evidence" value="ECO:0007669"/>
    <property type="project" value="UniProtKB-KW"/>
</dbReference>
<feature type="domain" description="FAD-binding PCMH-type" evidence="20">
    <location>
        <begin position="50"/>
        <end position="214"/>
    </location>
</feature>
<dbReference type="GO" id="GO:0005829">
    <property type="term" value="C:cytosol"/>
    <property type="evidence" value="ECO:0007669"/>
    <property type="project" value="TreeGrafter"/>
</dbReference>
<comment type="similarity">
    <text evidence="19">Belongs to the MurB family.</text>
</comment>
<protein>
    <recommendedName>
        <fullName evidence="6 19">UDP-N-acetylenolpyruvoylglucosamine reductase</fullName>
        <ecNumber evidence="5 19">1.3.1.98</ecNumber>
    </recommendedName>
    <alternativeName>
        <fullName evidence="17 19">UDP-N-acetylmuramate dehydrogenase</fullName>
    </alternativeName>
</protein>
<dbReference type="InterPro" id="IPR003170">
    <property type="entry name" value="MurB"/>
</dbReference>
<dbReference type="Pfam" id="PF01565">
    <property type="entry name" value="FAD_binding_4"/>
    <property type="match status" value="1"/>
</dbReference>
<gene>
    <name evidence="19 21" type="primary">murB</name>
    <name evidence="21" type="ORF">G4223_14025</name>
</gene>
<dbReference type="SUPFAM" id="SSF56194">
    <property type="entry name" value="Uridine diphospho-N-Acetylenolpyruvylglucosamine reductase, MurB, C-terminal domain"/>
    <property type="match status" value="1"/>
</dbReference>
<evidence type="ECO:0000256" key="13">
    <source>
        <dbReference type="ARBA" id="ARBA00022984"/>
    </source>
</evidence>
<reference evidence="21 22" key="1">
    <citation type="submission" date="2020-02" db="EMBL/GenBank/DDBJ databases">
        <authorList>
            <person name="Dziuba M."/>
            <person name="Kuznetsov B."/>
            <person name="Mardanov A."/>
            <person name="Ravin N."/>
            <person name="Grouzdev D."/>
        </authorList>
    </citation>
    <scope>NUCLEOTIDE SEQUENCE [LARGE SCALE GENOMIC DNA]</scope>
    <source>
        <strain evidence="21 22">SpK</strain>
    </source>
</reference>
<evidence type="ECO:0000256" key="2">
    <source>
        <dbReference type="ARBA" id="ARBA00003921"/>
    </source>
</evidence>
<evidence type="ECO:0000256" key="1">
    <source>
        <dbReference type="ARBA" id="ARBA00001974"/>
    </source>
</evidence>
<dbReference type="InterPro" id="IPR036318">
    <property type="entry name" value="FAD-bd_PCMH-like_sf"/>
</dbReference>
<dbReference type="GO" id="GO:0071555">
    <property type="term" value="P:cell wall organization"/>
    <property type="evidence" value="ECO:0007669"/>
    <property type="project" value="UniProtKB-KW"/>
</dbReference>
<dbReference type="PROSITE" id="PS51387">
    <property type="entry name" value="FAD_PCMH"/>
    <property type="match status" value="1"/>
</dbReference>
<feature type="active site" description="Proton donor" evidence="19">
    <location>
        <position position="243"/>
    </location>
</feature>
<dbReference type="InterPro" id="IPR006094">
    <property type="entry name" value="Oxid_FAD_bind_N"/>
</dbReference>
<dbReference type="Proteomes" id="UP000480684">
    <property type="component" value="Unassembled WGS sequence"/>
</dbReference>
<comment type="pathway">
    <text evidence="4 19">Cell wall biogenesis; peptidoglycan biosynthesis.</text>
</comment>
<keyword evidence="22" id="KW-1185">Reference proteome</keyword>
<organism evidence="21 22">
    <name type="scientific">Magnetospirillum aberrantis SpK</name>
    <dbReference type="NCBI Taxonomy" id="908842"/>
    <lineage>
        <taxon>Bacteria</taxon>
        <taxon>Pseudomonadati</taxon>
        <taxon>Pseudomonadota</taxon>
        <taxon>Alphaproteobacteria</taxon>
        <taxon>Rhodospirillales</taxon>
        <taxon>Rhodospirillaceae</taxon>
        <taxon>Magnetospirillum</taxon>
    </lineage>
</organism>
<evidence type="ECO:0000259" key="20">
    <source>
        <dbReference type="PROSITE" id="PS51387"/>
    </source>
</evidence>
<evidence type="ECO:0000256" key="4">
    <source>
        <dbReference type="ARBA" id="ARBA00004752"/>
    </source>
</evidence>
<evidence type="ECO:0000256" key="8">
    <source>
        <dbReference type="ARBA" id="ARBA00022618"/>
    </source>
</evidence>
<comment type="subcellular location">
    <subcellularLocation>
        <location evidence="3 19">Cytoplasm</location>
    </subcellularLocation>
</comment>
<evidence type="ECO:0000256" key="17">
    <source>
        <dbReference type="ARBA" id="ARBA00031026"/>
    </source>
</evidence>
<evidence type="ECO:0000256" key="19">
    <source>
        <dbReference type="HAMAP-Rule" id="MF_00037"/>
    </source>
</evidence>
<dbReference type="Gene3D" id="3.30.43.10">
    <property type="entry name" value="Uridine Diphospho-n-acetylenolpyruvylglucosamine Reductase, domain 2"/>
    <property type="match status" value="1"/>
</dbReference>
<evidence type="ECO:0000256" key="12">
    <source>
        <dbReference type="ARBA" id="ARBA00022960"/>
    </source>
</evidence>
<dbReference type="InterPro" id="IPR016169">
    <property type="entry name" value="FAD-bd_PCMH_sub2"/>
</dbReference>
<evidence type="ECO:0000256" key="16">
    <source>
        <dbReference type="ARBA" id="ARBA00023316"/>
    </source>
</evidence>
<evidence type="ECO:0000256" key="10">
    <source>
        <dbReference type="ARBA" id="ARBA00022827"/>
    </source>
</evidence>
<comment type="catalytic activity">
    <reaction evidence="18 19">
        <text>UDP-N-acetyl-alpha-D-muramate + NADP(+) = UDP-N-acetyl-3-O-(1-carboxyvinyl)-alpha-D-glucosamine + NADPH + H(+)</text>
        <dbReference type="Rhea" id="RHEA:12248"/>
        <dbReference type="ChEBI" id="CHEBI:15378"/>
        <dbReference type="ChEBI" id="CHEBI:57783"/>
        <dbReference type="ChEBI" id="CHEBI:58349"/>
        <dbReference type="ChEBI" id="CHEBI:68483"/>
        <dbReference type="ChEBI" id="CHEBI:70757"/>
        <dbReference type="EC" id="1.3.1.98"/>
    </reaction>
</comment>
<evidence type="ECO:0000256" key="14">
    <source>
        <dbReference type="ARBA" id="ARBA00023002"/>
    </source>
</evidence>
<keyword evidence="7 19" id="KW-0963">Cytoplasm</keyword>
<dbReference type="Gene3D" id="3.30.465.10">
    <property type="match status" value="1"/>
</dbReference>
<evidence type="ECO:0000313" key="22">
    <source>
        <dbReference type="Proteomes" id="UP000480684"/>
    </source>
</evidence>
<proteinExistence type="inferred from homology"/>
<comment type="function">
    <text evidence="2 19">Cell wall formation.</text>
</comment>
<dbReference type="InterPro" id="IPR036635">
    <property type="entry name" value="MurB_C_sf"/>
</dbReference>
<keyword evidence="8 19" id="KW-0132">Cell division</keyword>
<dbReference type="InterPro" id="IPR011601">
    <property type="entry name" value="MurB_C"/>
</dbReference>
<dbReference type="PANTHER" id="PTHR21071">
    <property type="entry name" value="UDP-N-ACETYLENOLPYRUVOYLGLUCOSAMINE REDUCTASE"/>
    <property type="match status" value="1"/>
</dbReference>
<comment type="caution">
    <text evidence="21">The sequence shown here is derived from an EMBL/GenBank/DDBJ whole genome shotgun (WGS) entry which is preliminary data.</text>
</comment>
<keyword evidence="14 19" id="KW-0560">Oxidoreductase</keyword>
<name>A0A7C9V0K6_9PROT</name>
<dbReference type="Gene3D" id="3.90.78.10">
    <property type="entry name" value="UDP-N-acetylenolpyruvoylglucosamine reductase, C-terminal domain"/>
    <property type="match status" value="1"/>
</dbReference>
<dbReference type="EC" id="1.3.1.98" evidence="5 19"/>
<dbReference type="GO" id="GO:0008360">
    <property type="term" value="P:regulation of cell shape"/>
    <property type="evidence" value="ECO:0007669"/>
    <property type="project" value="UniProtKB-KW"/>
</dbReference>
<dbReference type="UniPathway" id="UPA00219"/>
<keyword evidence="10 19" id="KW-0274">FAD</keyword>
<keyword evidence="11 19" id="KW-0521">NADP</keyword>
<evidence type="ECO:0000256" key="7">
    <source>
        <dbReference type="ARBA" id="ARBA00022490"/>
    </source>
</evidence>
<dbReference type="GO" id="GO:0008762">
    <property type="term" value="F:UDP-N-acetylmuramate dehydrogenase activity"/>
    <property type="evidence" value="ECO:0007669"/>
    <property type="project" value="UniProtKB-UniRule"/>
</dbReference>
<keyword evidence="13 19" id="KW-0573">Peptidoglycan synthesis</keyword>
<dbReference type="PANTHER" id="PTHR21071:SF4">
    <property type="entry name" value="UDP-N-ACETYLENOLPYRUVOYLGLUCOSAMINE REDUCTASE"/>
    <property type="match status" value="1"/>
</dbReference>
<sequence length="324" mass="33988">MGPCPARRIERAGGRPLTVSPLPADWADTLPRVRGRLTRDAALGGLTWFRVGGPAEVLFRPADSEDLAQFLAALPAEIPVTVIGVGSNLLVRDGGVPGVVVRMAGPFAAIAVDGITVTAGAGALDLTVAMTAMEAGIAGLEFLSGVPGTVGGALRMNAGAFGGEIKDVTLSAEAVDRQGVSHVLDLAALGFSYRHCAVPEDFIFTRAVLRGQAGDTQAIATRMAEIRSAREASQPLHVRTGGSTFANPEGHKAWELIDRAGCRGLRIGGAQVSEKHCNFLINTGDATAADVEALGEEVRRRVRETSGIELRWEIRRIGIEENKA</sequence>
<evidence type="ECO:0000256" key="6">
    <source>
        <dbReference type="ARBA" id="ARBA00015188"/>
    </source>
</evidence>
<keyword evidence="15 19" id="KW-0131">Cell cycle</keyword>
<dbReference type="EMBL" id="JAAIYP010000039">
    <property type="protein sequence ID" value="NFV81231.1"/>
    <property type="molecule type" value="Genomic_DNA"/>
</dbReference>
<evidence type="ECO:0000256" key="5">
    <source>
        <dbReference type="ARBA" id="ARBA00012518"/>
    </source>
</evidence>
<dbReference type="Pfam" id="PF02873">
    <property type="entry name" value="MurB_C"/>
    <property type="match status" value="1"/>
</dbReference>
<comment type="cofactor">
    <cofactor evidence="1 19">
        <name>FAD</name>
        <dbReference type="ChEBI" id="CHEBI:57692"/>
    </cofactor>
</comment>
<dbReference type="NCBIfam" id="TIGR00179">
    <property type="entry name" value="murB"/>
    <property type="match status" value="1"/>
</dbReference>
<keyword evidence="16 19" id="KW-0961">Cell wall biogenesis/degradation</keyword>
<evidence type="ECO:0000313" key="21">
    <source>
        <dbReference type="EMBL" id="NFV81231.1"/>
    </source>
</evidence>
<dbReference type="GO" id="GO:0071949">
    <property type="term" value="F:FAD binding"/>
    <property type="evidence" value="ECO:0007669"/>
    <property type="project" value="InterPro"/>
</dbReference>
<dbReference type="AlphaFoldDB" id="A0A7C9V0K6"/>
<feature type="active site" evidence="19">
    <location>
        <position position="194"/>
    </location>
</feature>
<dbReference type="NCBIfam" id="NF010480">
    <property type="entry name" value="PRK13905.1"/>
    <property type="match status" value="1"/>
</dbReference>
<evidence type="ECO:0000256" key="18">
    <source>
        <dbReference type="ARBA" id="ARBA00048914"/>
    </source>
</evidence>
<dbReference type="SUPFAM" id="SSF56176">
    <property type="entry name" value="FAD-binding/transporter-associated domain-like"/>
    <property type="match status" value="1"/>
</dbReference>
<evidence type="ECO:0000256" key="15">
    <source>
        <dbReference type="ARBA" id="ARBA00023306"/>
    </source>
</evidence>
<dbReference type="InterPro" id="IPR016166">
    <property type="entry name" value="FAD-bd_PCMH"/>
</dbReference>
<evidence type="ECO:0000256" key="9">
    <source>
        <dbReference type="ARBA" id="ARBA00022630"/>
    </source>
</evidence>
<dbReference type="InterPro" id="IPR016167">
    <property type="entry name" value="FAD-bd_PCMH_sub1"/>
</dbReference>
<evidence type="ECO:0000256" key="11">
    <source>
        <dbReference type="ARBA" id="ARBA00022857"/>
    </source>
</evidence>
<keyword evidence="12 19" id="KW-0133">Cell shape</keyword>
<feature type="active site" evidence="19">
    <location>
        <position position="313"/>
    </location>
</feature>
<dbReference type="GO" id="GO:0009252">
    <property type="term" value="P:peptidoglycan biosynthetic process"/>
    <property type="evidence" value="ECO:0007669"/>
    <property type="project" value="UniProtKB-UniRule"/>
</dbReference>